<comment type="similarity">
    <text evidence="11 12">Belongs to the arginase family.</text>
</comment>
<dbReference type="GO" id="GO:0005737">
    <property type="term" value="C:cytoplasm"/>
    <property type="evidence" value="ECO:0007669"/>
    <property type="project" value="TreeGrafter"/>
</dbReference>
<evidence type="ECO:0000256" key="9">
    <source>
        <dbReference type="NCBIfam" id="TIGR01229"/>
    </source>
</evidence>
<reference evidence="13 14" key="1">
    <citation type="submission" date="2020-02" db="EMBL/GenBank/DDBJ databases">
        <title>Genome assembly of a novel Clostridium senegalense strain.</title>
        <authorList>
            <person name="Gupta T.B."/>
            <person name="Jauregui R."/>
            <person name="Maclean P."/>
            <person name="Nawarathana A."/>
            <person name="Brightwell G."/>
        </authorList>
    </citation>
    <scope>NUCLEOTIDE SEQUENCE [LARGE SCALE GENOMIC DNA]</scope>
    <source>
        <strain evidence="13 14">AGRFS4</strain>
    </source>
</reference>
<evidence type="ECO:0000256" key="5">
    <source>
        <dbReference type="ARBA" id="ARBA00022723"/>
    </source>
</evidence>
<feature type="binding site" evidence="10">
    <location>
        <position position="124"/>
    </location>
    <ligand>
        <name>Mn(2+)</name>
        <dbReference type="ChEBI" id="CHEBI:29035"/>
        <label>2</label>
    </ligand>
</feature>
<dbReference type="EMBL" id="JAAGPU010000014">
    <property type="protein sequence ID" value="NEU04950.1"/>
    <property type="molecule type" value="Genomic_DNA"/>
</dbReference>
<protein>
    <recommendedName>
        <fullName evidence="3 9">Arginase</fullName>
        <ecNumber evidence="2 9">3.5.3.1</ecNumber>
    </recommendedName>
</protein>
<dbReference type="PRINTS" id="PR00116">
    <property type="entry name" value="ARGINASE"/>
</dbReference>
<evidence type="ECO:0000256" key="2">
    <source>
        <dbReference type="ARBA" id="ARBA00012168"/>
    </source>
</evidence>
<sequence length="298" mass="32589">MKINVIGVPLFLGCDRKGVDLAPNKLREKGLLQILEKQNHDVFDLGNIYVPQVKECDKFSCHSNMKYIDTILGVNKNLAQSVYNSLSSDSFPLVIGGDHSLGLGSICGASKYFDNLAVIWIDAHGDINTPDTSPSGNVHGMPLGAAMGFGDSSLTNLYFDGKKVNPKNVYLIGARDLDKGETLLIEEEGINLYSTVDVKEKGIKFIINEILSNLKEKNIDNVHLSFDIDCIDSEFVPGTGTPVPHGMSTDEAKSSLQLLFNSGKVKSMDFVELNTELEDGDKTIDLCLNLIDFISKNI</sequence>
<dbReference type="EC" id="3.5.3.1" evidence="2 9"/>
<dbReference type="GO" id="GO:0030145">
    <property type="term" value="F:manganese ion binding"/>
    <property type="evidence" value="ECO:0007669"/>
    <property type="project" value="TreeGrafter"/>
</dbReference>
<dbReference type="PIRSF" id="PIRSF036979">
    <property type="entry name" value="Arginase"/>
    <property type="match status" value="1"/>
</dbReference>
<feature type="binding site" evidence="10">
    <location>
        <position position="227"/>
    </location>
    <ligand>
        <name>Mn(2+)</name>
        <dbReference type="ChEBI" id="CHEBI:29035"/>
        <label>1</label>
    </ligand>
</feature>
<feature type="binding site" evidence="10">
    <location>
        <position position="122"/>
    </location>
    <ligand>
        <name>Mn(2+)</name>
        <dbReference type="ChEBI" id="CHEBI:29035"/>
        <label>1</label>
    </ligand>
</feature>
<evidence type="ECO:0000313" key="14">
    <source>
        <dbReference type="Proteomes" id="UP000481872"/>
    </source>
</evidence>
<comment type="cofactor">
    <cofactor evidence="10 12">
        <name>Mn(2+)</name>
        <dbReference type="ChEBI" id="CHEBI:29035"/>
    </cofactor>
    <text evidence="10 12">Binds 2 manganese ions per subunit.</text>
</comment>
<evidence type="ECO:0000256" key="10">
    <source>
        <dbReference type="PIRSR" id="PIRSR036979-1"/>
    </source>
</evidence>
<dbReference type="Pfam" id="PF00491">
    <property type="entry name" value="Arginase"/>
    <property type="match status" value="1"/>
</dbReference>
<dbReference type="GO" id="GO:0004053">
    <property type="term" value="F:arginase activity"/>
    <property type="evidence" value="ECO:0007669"/>
    <property type="project" value="UniProtKB-UniRule"/>
</dbReference>
<keyword evidence="6 12" id="KW-0378">Hydrolase</keyword>
<evidence type="ECO:0000256" key="11">
    <source>
        <dbReference type="PROSITE-ProRule" id="PRU00742"/>
    </source>
</evidence>
<comment type="caution">
    <text evidence="13">The sequence shown here is derived from an EMBL/GenBank/DDBJ whole genome shotgun (WGS) entry which is preliminary data.</text>
</comment>
<dbReference type="InterPro" id="IPR014033">
    <property type="entry name" value="Arginase"/>
</dbReference>
<feature type="binding site" evidence="10">
    <location>
        <position position="126"/>
    </location>
    <ligand>
        <name>Mn(2+)</name>
        <dbReference type="ChEBI" id="CHEBI:29035"/>
        <label>2</label>
    </ligand>
</feature>
<accession>A0A6M0H2D9</accession>
<evidence type="ECO:0000256" key="8">
    <source>
        <dbReference type="ARBA" id="ARBA00047391"/>
    </source>
</evidence>
<dbReference type="SUPFAM" id="SSF52768">
    <property type="entry name" value="Arginase/deacetylase"/>
    <property type="match status" value="1"/>
</dbReference>
<dbReference type="NCBIfam" id="TIGR01229">
    <property type="entry name" value="rocF_arginase"/>
    <property type="match status" value="1"/>
</dbReference>
<evidence type="ECO:0000256" key="1">
    <source>
        <dbReference type="ARBA" id="ARBA00005098"/>
    </source>
</evidence>
<name>A0A6M0H2D9_9CLOT</name>
<proteinExistence type="inferred from homology"/>
<dbReference type="GO" id="GO:0006525">
    <property type="term" value="P:arginine metabolic process"/>
    <property type="evidence" value="ECO:0007669"/>
    <property type="project" value="UniProtKB-KW"/>
</dbReference>
<organism evidence="13 14">
    <name type="scientific">Clostridium senegalense</name>
    <dbReference type="NCBI Taxonomy" id="1465809"/>
    <lineage>
        <taxon>Bacteria</taxon>
        <taxon>Bacillati</taxon>
        <taxon>Bacillota</taxon>
        <taxon>Clostridia</taxon>
        <taxon>Eubacteriales</taxon>
        <taxon>Clostridiaceae</taxon>
        <taxon>Clostridium</taxon>
    </lineage>
</organism>
<keyword evidence="14" id="KW-1185">Reference proteome</keyword>
<dbReference type="CDD" id="cd09989">
    <property type="entry name" value="Arginase"/>
    <property type="match status" value="1"/>
</dbReference>
<evidence type="ECO:0000256" key="12">
    <source>
        <dbReference type="RuleBase" id="RU361159"/>
    </source>
</evidence>
<dbReference type="PROSITE" id="PS51409">
    <property type="entry name" value="ARGINASE_2"/>
    <property type="match status" value="1"/>
</dbReference>
<evidence type="ECO:0000256" key="3">
    <source>
        <dbReference type="ARBA" id="ARBA00018123"/>
    </source>
</evidence>
<comment type="pathway">
    <text evidence="1">Nitrogen metabolism; urea cycle; L-ornithine and urea from L-arginine: step 1/1.</text>
</comment>
<keyword evidence="7 10" id="KW-0464">Manganese</keyword>
<dbReference type="Proteomes" id="UP000481872">
    <property type="component" value="Unassembled WGS sequence"/>
</dbReference>
<feature type="binding site" evidence="10">
    <location>
        <position position="99"/>
    </location>
    <ligand>
        <name>Mn(2+)</name>
        <dbReference type="ChEBI" id="CHEBI:29035"/>
        <label>1</label>
    </ligand>
</feature>
<dbReference type="PANTHER" id="PTHR43782">
    <property type="entry name" value="ARGINASE"/>
    <property type="match status" value="1"/>
</dbReference>
<dbReference type="AlphaFoldDB" id="A0A6M0H2D9"/>
<comment type="catalytic activity">
    <reaction evidence="8 12">
        <text>L-arginine + H2O = urea + L-ornithine</text>
        <dbReference type="Rhea" id="RHEA:20569"/>
        <dbReference type="ChEBI" id="CHEBI:15377"/>
        <dbReference type="ChEBI" id="CHEBI:16199"/>
        <dbReference type="ChEBI" id="CHEBI:32682"/>
        <dbReference type="ChEBI" id="CHEBI:46911"/>
        <dbReference type="EC" id="3.5.3.1"/>
    </reaction>
</comment>
<gene>
    <name evidence="13" type="primary">rocF</name>
    <name evidence="13" type="ORF">G3M99_08805</name>
</gene>
<dbReference type="Gene3D" id="3.40.800.10">
    <property type="entry name" value="Ureohydrolase domain"/>
    <property type="match status" value="1"/>
</dbReference>
<dbReference type="PANTHER" id="PTHR43782:SF3">
    <property type="entry name" value="ARGINASE"/>
    <property type="match status" value="1"/>
</dbReference>
<feature type="binding site" evidence="10">
    <location>
        <position position="229"/>
    </location>
    <ligand>
        <name>Mn(2+)</name>
        <dbReference type="ChEBI" id="CHEBI:29035"/>
        <label>1</label>
    </ligand>
</feature>
<evidence type="ECO:0000313" key="13">
    <source>
        <dbReference type="EMBL" id="NEU04950.1"/>
    </source>
</evidence>
<dbReference type="InterPro" id="IPR006035">
    <property type="entry name" value="Ureohydrolase"/>
</dbReference>
<evidence type="ECO:0000256" key="7">
    <source>
        <dbReference type="ARBA" id="ARBA00023211"/>
    </source>
</evidence>
<dbReference type="FunFam" id="3.40.800.10:FF:000012">
    <property type="entry name" value="Arginase"/>
    <property type="match status" value="1"/>
</dbReference>
<dbReference type="InterPro" id="IPR023696">
    <property type="entry name" value="Ureohydrolase_dom_sf"/>
</dbReference>
<evidence type="ECO:0000256" key="4">
    <source>
        <dbReference type="ARBA" id="ARBA00022503"/>
    </source>
</evidence>
<evidence type="ECO:0000256" key="6">
    <source>
        <dbReference type="ARBA" id="ARBA00022801"/>
    </source>
</evidence>
<keyword evidence="4 12" id="KW-0056">Arginine metabolism</keyword>
<keyword evidence="5 10" id="KW-0479">Metal-binding</keyword>
<dbReference type="RefSeq" id="WP_199869887.1">
    <property type="nucleotide sequence ID" value="NZ_JAAGPU010000014.1"/>
</dbReference>